<feature type="domain" description="TonB C-terminal" evidence="7">
    <location>
        <begin position="297"/>
        <end position="393"/>
    </location>
</feature>
<keyword evidence="3 6" id="KW-1133">Transmembrane helix</keyword>
<evidence type="ECO:0000256" key="6">
    <source>
        <dbReference type="SAM" id="Phobius"/>
    </source>
</evidence>
<dbReference type="InterPro" id="IPR006260">
    <property type="entry name" value="TonB/TolA_C"/>
</dbReference>
<organism evidence="8 9">
    <name type="scientific">Anaeromyxobacter oryzae</name>
    <dbReference type="NCBI Taxonomy" id="2918170"/>
    <lineage>
        <taxon>Bacteria</taxon>
        <taxon>Pseudomonadati</taxon>
        <taxon>Myxococcota</taxon>
        <taxon>Myxococcia</taxon>
        <taxon>Myxococcales</taxon>
        <taxon>Cystobacterineae</taxon>
        <taxon>Anaeromyxobacteraceae</taxon>
        <taxon>Anaeromyxobacter</taxon>
    </lineage>
</organism>
<dbReference type="Pfam" id="PF13103">
    <property type="entry name" value="TonB_2"/>
    <property type="match status" value="1"/>
</dbReference>
<dbReference type="Proteomes" id="UP001162891">
    <property type="component" value="Chromosome"/>
</dbReference>
<dbReference type="PROSITE" id="PS52015">
    <property type="entry name" value="TONB_CTD"/>
    <property type="match status" value="1"/>
</dbReference>
<keyword evidence="4 6" id="KW-0472">Membrane</keyword>
<protein>
    <recommendedName>
        <fullName evidence="7">TonB C-terminal domain-containing protein</fullName>
    </recommendedName>
</protein>
<gene>
    <name evidence="8" type="ORF">AMOR_51330</name>
</gene>
<keyword evidence="2 6" id="KW-0812">Transmembrane</keyword>
<feature type="compositionally biased region" description="Basic and acidic residues" evidence="5">
    <location>
        <begin position="110"/>
        <end position="128"/>
    </location>
</feature>
<evidence type="ECO:0000256" key="1">
    <source>
        <dbReference type="ARBA" id="ARBA00004167"/>
    </source>
</evidence>
<accession>A0ABM7X2X0</accession>
<evidence type="ECO:0000256" key="2">
    <source>
        <dbReference type="ARBA" id="ARBA00022692"/>
    </source>
</evidence>
<comment type="subcellular location">
    <subcellularLocation>
        <location evidence="1">Membrane</location>
        <topology evidence="1">Single-pass membrane protein</topology>
    </subcellularLocation>
</comment>
<dbReference type="InterPro" id="IPR037682">
    <property type="entry name" value="TonB_C"/>
</dbReference>
<proteinExistence type="predicted"/>
<dbReference type="NCBIfam" id="TIGR01352">
    <property type="entry name" value="tonB_Cterm"/>
    <property type="match status" value="1"/>
</dbReference>
<feature type="compositionally biased region" description="Basic and acidic residues" evidence="5">
    <location>
        <begin position="156"/>
        <end position="173"/>
    </location>
</feature>
<evidence type="ECO:0000256" key="4">
    <source>
        <dbReference type="ARBA" id="ARBA00023136"/>
    </source>
</evidence>
<dbReference type="EMBL" id="AP025591">
    <property type="protein sequence ID" value="BDG06137.1"/>
    <property type="molecule type" value="Genomic_DNA"/>
</dbReference>
<evidence type="ECO:0000256" key="5">
    <source>
        <dbReference type="SAM" id="MobiDB-lite"/>
    </source>
</evidence>
<evidence type="ECO:0000259" key="7">
    <source>
        <dbReference type="PROSITE" id="PS52015"/>
    </source>
</evidence>
<dbReference type="SUPFAM" id="SSF74653">
    <property type="entry name" value="TolA/TonB C-terminal domain"/>
    <property type="match status" value="1"/>
</dbReference>
<evidence type="ECO:0000313" key="9">
    <source>
        <dbReference type="Proteomes" id="UP001162891"/>
    </source>
</evidence>
<feature type="region of interest" description="Disordered" evidence="5">
    <location>
        <begin position="63"/>
        <end position="244"/>
    </location>
</feature>
<sequence length="409" mass="43764">MTDRPGVRAAAAVVVSLALNALAIWLLVRVGAFEMPKAPRETRVALAPLSAQQWAANRAIAGGAQPPQQPLRAPTVPVPPPPPAPPPPEPKKMPGQIVDVAPSKNNTPPKDSRFLSDRDNTVDKETRSRFAGTRAYENTLPMPSDGAKKPPQPVEQRGEGGKTAEAKAGKEGPKGGTGAVRPVAPKQPAQERLALAPKPDERGSGELLSVVPREDRQRVPGTGDSLAVPGPPGAPDGGGERRSGRMDARLIPDPQSLARIAGGPSPDRLENVTEGDATALNTRGFKYATFINRVGLSIYREWDPNRAYLSRDPDGTIFPQRDRTTGIQIVLAPDGALRMVKVLEPSGLDFLDNEIVRATRAAAPFPNPPGGLVENDEIRLTFYYTLESRHASRVQVVLPHASGQRPYPE</sequence>
<feature type="transmembrane region" description="Helical" evidence="6">
    <location>
        <begin position="6"/>
        <end position="28"/>
    </location>
</feature>
<evidence type="ECO:0000256" key="3">
    <source>
        <dbReference type="ARBA" id="ARBA00022989"/>
    </source>
</evidence>
<dbReference type="Gene3D" id="3.30.1150.10">
    <property type="match status" value="1"/>
</dbReference>
<name>A0ABM7X2X0_9BACT</name>
<keyword evidence="9" id="KW-1185">Reference proteome</keyword>
<feature type="compositionally biased region" description="Pro residues" evidence="5">
    <location>
        <begin position="76"/>
        <end position="88"/>
    </location>
</feature>
<evidence type="ECO:0000313" key="8">
    <source>
        <dbReference type="EMBL" id="BDG06137.1"/>
    </source>
</evidence>
<reference evidence="9" key="1">
    <citation type="journal article" date="2022" name="Int. J. Syst. Evol. Microbiol.">
        <title>Anaeromyxobacter oryzae sp. nov., Anaeromyxobacter diazotrophicus sp. nov. and Anaeromyxobacter paludicola sp. nov., isolated from paddy soils.</title>
        <authorList>
            <person name="Itoh H."/>
            <person name="Xu Z."/>
            <person name="Mise K."/>
            <person name="Masuda Y."/>
            <person name="Ushijima N."/>
            <person name="Hayakawa C."/>
            <person name="Shiratori Y."/>
            <person name="Senoo K."/>
        </authorList>
    </citation>
    <scope>NUCLEOTIDE SEQUENCE [LARGE SCALE GENOMIC DNA]</scope>
    <source>
        <strain evidence="9">Red232</strain>
    </source>
</reference>